<evidence type="ECO:0000256" key="4">
    <source>
        <dbReference type="ARBA" id="ARBA00022786"/>
    </source>
</evidence>
<dbReference type="AlphaFoldDB" id="A0A2I0WW71"/>
<dbReference type="FunFam" id="3.30.40.10:FF:000442">
    <property type="entry name" value="RING-type E3 ubiquitin transferase"/>
    <property type="match status" value="1"/>
</dbReference>
<dbReference type="PROSITE" id="PS51698">
    <property type="entry name" value="U_BOX"/>
    <property type="match status" value="1"/>
</dbReference>
<keyword evidence="3 5" id="KW-0808">Transferase</keyword>
<reference evidence="7 8" key="1">
    <citation type="journal article" date="2016" name="Sci. Rep.">
        <title>The Dendrobium catenatum Lindl. genome sequence provides insights into polysaccharide synthase, floral development and adaptive evolution.</title>
        <authorList>
            <person name="Zhang G.Q."/>
            <person name="Xu Q."/>
            <person name="Bian C."/>
            <person name="Tsai W.C."/>
            <person name="Yeh C.M."/>
            <person name="Liu K.W."/>
            <person name="Yoshida K."/>
            <person name="Zhang L.S."/>
            <person name="Chang S.B."/>
            <person name="Chen F."/>
            <person name="Shi Y."/>
            <person name="Su Y.Y."/>
            <person name="Zhang Y.Q."/>
            <person name="Chen L.J."/>
            <person name="Yin Y."/>
            <person name="Lin M."/>
            <person name="Huang H."/>
            <person name="Deng H."/>
            <person name="Wang Z.W."/>
            <person name="Zhu S.L."/>
            <person name="Zhao X."/>
            <person name="Deng C."/>
            <person name="Niu S.C."/>
            <person name="Huang J."/>
            <person name="Wang M."/>
            <person name="Liu G.H."/>
            <person name="Yang H.J."/>
            <person name="Xiao X.J."/>
            <person name="Hsiao Y.Y."/>
            <person name="Wu W.L."/>
            <person name="Chen Y.Y."/>
            <person name="Mitsuda N."/>
            <person name="Ohme-Takagi M."/>
            <person name="Luo Y.B."/>
            <person name="Van de Peer Y."/>
            <person name="Liu Z.J."/>
        </authorList>
    </citation>
    <scope>NUCLEOTIDE SEQUENCE [LARGE SCALE GENOMIC DNA]</scope>
    <source>
        <tissue evidence="7">The whole plant</tissue>
    </source>
</reference>
<dbReference type="EC" id="2.3.2.27" evidence="5"/>
<accession>A0A2I0WW71</accession>
<gene>
    <name evidence="7" type="primary">PUB20</name>
    <name evidence="7" type="ORF">MA16_Dca012081</name>
</gene>
<proteinExistence type="predicted"/>
<dbReference type="InterPro" id="IPR058678">
    <property type="entry name" value="ARM_PUB"/>
</dbReference>
<dbReference type="InterPro" id="IPR045210">
    <property type="entry name" value="RING-Ubox_PUB"/>
</dbReference>
<comment type="function">
    <text evidence="5">Functions as an E3 ubiquitin ligase.</text>
</comment>
<dbReference type="PANTHER" id="PTHR22849:SF161">
    <property type="entry name" value="U-BOX DOMAIN-CONTAINING PROTEIN"/>
    <property type="match status" value="1"/>
</dbReference>
<keyword evidence="8" id="KW-1185">Reference proteome</keyword>
<evidence type="ECO:0000256" key="2">
    <source>
        <dbReference type="ARBA" id="ARBA00004906"/>
    </source>
</evidence>
<comment type="catalytic activity">
    <reaction evidence="1 5">
        <text>S-ubiquitinyl-[E2 ubiquitin-conjugating enzyme]-L-cysteine + [acceptor protein]-L-lysine = [E2 ubiquitin-conjugating enzyme]-L-cysteine + N(6)-ubiquitinyl-[acceptor protein]-L-lysine.</text>
        <dbReference type="EC" id="2.3.2.27"/>
    </reaction>
</comment>
<feature type="domain" description="U-box" evidence="6">
    <location>
        <begin position="29"/>
        <end position="103"/>
    </location>
</feature>
<dbReference type="Gene3D" id="1.25.10.10">
    <property type="entry name" value="Leucine-rich Repeat Variant"/>
    <property type="match status" value="1"/>
</dbReference>
<dbReference type="Proteomes" id="UP000233837">
    <property type="component" value="Unassembled WGS sequence"/>
</dbReference>
<evidence type="ECO:0000256" key="3">
    <source>
        <dbReference type="ARBA" id="ARBA00022679"/>
    </source>
</evidence>
<evidence type="ECO:0000313" key="7">
    <source>
        <dbReference type="EMBL" id="PKU79893.1"/>
    </source>
</evidence>
<dbReference type="UniPathway" id="UPA00143"/>
<dbReference type="Pfam" id="PF04564">
    <property type="entry name" value="U-box"/>
    <property type="match status" value="1"/>
</dbReference>
<dbReference type="PANTHER" id="PTHR22849">
    <property type="entry name" value="WDSAM1 PROTEIN"/>
    <property type="match status" value="1"/>
</dbReference>
<sequence>MAFSRKARASKNSKFKSSTTVPVVATELSIPDQFRCPISLDLMKDPVTAPTGITYDRQSIERWLEMGNSTCPVTNLALNCHGLIPNHTIRRLIQDWCVSNRSHGVERIPTPRIPISQVDAFQILSDFSVAIKLQDEELGLELVRKLRSLIKESERNRRSFLSIGAPIELASTFRACNPEALVVLGEILTTLVCLLPFEDEITMRELGTSESLSSIVQIMKHGDISSRLNSVLMLKKMASTKEDHAKALANHVSLIEALTGFIKEPISTQATKASLAAIFYLISDDEKIAKKCVDLGLLHSTLEILVDSDKNMTEKALVILDTLCNCKLGREKACKHALTIPVLAKKMFRVSDMATEFAVSVLWKVCKNCKESNCLVECLQVGVFQKMLLLLQVGCSESTKEKASEMLKLMSSFSGKFECVDTMDFKGLNRIS</sequence>
<reference evidence="7 8" key="2">
    <citation type="journal article" date="2017" name="Nature">
        <title>The Apostasia genome and the evolution of orchids.</title>
        <authorList>
            <person name="Zhang G.Q."/>
            <person name="Liu K.W."/>
            <person name="Li Z."/>
            <person name="Lohaus R."/>
            <person name="Hsiao Y.Y."/>
            <person name="Niu S.C."/>
            <person name="Wang J.Y."/>
            <person name="Lin Y.C."/>
            <person name="Xu Q."/>
            <person name="Chen L.J."/>
            <person name="Yoshida K."/>
            <person name="Fujiwara S."/>
            <person name="Wang Z.W."/>
            <person name="Zhang Y.Q."/>
            <person name="Mitsuda N."/>
            <person name="Wang M."/>
            <person name="Liu G.H."/>
            <person name="Pecoraro L."/>
            <person name="Huang H.X."/>
            <person name="Xiao X.J."/>
            <person name="Lin M."/>
            <person name="Wu X.Y."/>
            <person name="Wu W.L."/>
            <person name="Chen Y.Y."/>
            <person name="Chang S.B."/>
            <person name="Sakamoto S."/>
            <person name="Ohme-Takagi M."/>
            <person name="Yagi M."/>
            <person name="Zeng S.J."/>
            <person name="Shen C.Y."/>
            <person name="Yeh C.M."/>
            <person name="Luo Y.B."/>
            <person name="Tsai W.C."/>
            <person name="Van de Peer Y."/>
            <person name="Liu Z.J."/>
        </authorList>
    </citation>
    <scope>NUCLEOTIDE SEQUENCE [LARGE SCALE GENOMIC DNA]</scope>
    <source>
        <tissue evidence="7">The whole plant</tissue>
    </source>
</reference>
<dbReference type="InterPro" id="IPR045185">
    <property type="entry name" value="PUB22/23/24-like"/>
</dbReference>
<dbReference type="GO" id="GO:0016567">
    <property type="term" value="P:protein ubiquitination"/>
    <property type="evidence" value="ECO:0007669"/>
    <property type="project" value="UniProtKB-UniRule"/>
</dbReference>
<dbReference type="SUPFAM" id="SSF57850">
    <property type="entry name" value="RING/U-box"/>
    <property type="match status" value="1"/>
</dbReference>
<dbReference type="InterPro" id="IPR013083">
    <property type="entry name" value="Znf_RING/FYVE/PHD"/>
</dbReference>
<keyword evidence="4 5" id="KW-0833">Ubl conjugation pathway</keyword>
<dbReference type="OrthoDB" id="10064100at2759"/>
<evidence type="ECO:0000313" key="8">
    <source>
        <dbReference type="Proteomes" id="UP000233837"/>
    </source>
</evidence>
<dbReference type="GO" id="GO:0061630">
    <property type="term" value="F:ubiquitin protein ligase activity"/>
    <property type="evidence" value="ECO:0007669"/>
    <property type="project" value="UniProtKB-UniRule"/>
</dbReference>
<dbReference type="InterPro" id="IPR011989">
    <property type="entry name" value="ARM-like"/>
</dbReference>
<dbReference type="EMBL" id="KZ502407">
    <property type="protein sequence ID" value="PKU79893.1"/>
    <property type="molecule type" value="Genomic_DNA"/>
</dbReference>
<protein>
    <recommendedName>
        <fullName evidence="5 6">U-box domain-containing protein</fullName>
        <ecNumber evidence="5">2.3.2.27</ecNumber>
    </recommendedName>
    <alternativeName>
        <fullName evidence="5">RING-type E3 ubiquitin transferase PUB</fullName>
    </alternativeName>
</protein>
<evidence type="ECO:0000256" key="1">
    <source>
        <dbReference type="ARBA" id="ARBA00000900"/>
    </source>
</evidence>
<dbReference type="CDD" id="cd16664">
    <property type="entry name" value="RING-Ubox_PUB"/>
    <property type="match status" value="1"/>
</dbReference>
<name>A0A2I0WW71_9ASPA</name>
<dbReference type="SMART" id="SM00504">
    <property type="entry name" value="Ubox"/>
    <property type="match status" value="1"/>
</dbReference>
<dbReference type="Pfam" id="PF25598">
    <property type="entry name" value="ARM_PUB"/>
    <property type="match status" value="1"/>
</dbReference>
<dbReference type="InterPro" id="IPR003613">
    <property type="entry name" value="Ubox_domain"/>
</dbReference>
<dbReference type="SUPFAM" id="SSF48371">
    <property type="entry name" value="ARM repeat"/>
    <property type="match status" value="1"/>
</dbReference>
<dbReference type="Gene3D" id="3.30.40.10">
    <property type="entry name" value="Zinc/RING finger domain, C3HC4 (zinc finger)"/>
    <property type="match status" value="1"/>
</dbReference>
<dbReference type="InterPro" id="IPR016024">
    <property type="entry name" value="ARM-type_fold"/>
</dbReference>
<evidence type="ECO:0000259" key="6">
    <source>
        <dbReference type="PROSITE" id="PS51698"/>
    </source>
</evidence>
<evidence type="ECO:0000256" key="5">
    <source>
        <dbReference type="RuleBase" id="RU369093"/>
    </source>
</evidence>
<comment type="pathway">
    <text evidence="2 5">Protein modification; protein ubiquitination.</text>
</comment>
<organism evidence="7 8">
    <name type="scientific">Dendrobium catenatum</name>
    <dbReference type="NCBI Taxonomy" id="906689"/>
    <lineage>
        <taxon>Eukaryota</taxon>
        <taxon>Viridiplantae</taxon>
        <taxon>Streptophyta</taxon>
        <taxon>Embryophyta</taxon>
        <taxon>Tracheophyta</taxon>
        <taxon>Spermatophyta</taxon>
        <taxon>Magnoliopsida</taxon>
        <taxon>Liliopsida</taxon>
        <taxon>Asparagales</taxon>
        <taxon>Orchidaceae</taxon>
        <taxon>Epidendroideae</taxon>
        <taxon>Malaxideae</taxon>
        <taxon>Dendrobiinae</taxon>
        <taxon>Dendrobium</taxon>
    </lineage>
</organism>